<proteinExistence type="predicted"/>
<dbReference type="InterPro" id="IPR038293">
    <property type="entry name" value="ATPase_inh_sub_z_sf"/>
</dbReference>
<reference evidence="2" key="1">
    <citation type="submission" date="2016-10" db="EMBL/GenBank/DDBJ databases">
        <authorList>
            <person name="Varghese N."/>
            <person name="Submissions S."/>
        </authorList>
    </citation>
    <scope>NUCLEOTIDE SEQUENCE [LARGE SCALE GENOMIC DNA]</scope>
    <source>
        <strain evidence="2">S6-262</strain>
    </source>
</reference>
<keyword evidence="2" id="KW-1185">Reference proteome</keyword>
<dbReference type="EMBL" id="FOCF01000001">
    <property type="protein sequence ID" value="SEM46160.1"/>
    <property type="molecule type" value="Genomic_DNA"/>
</dbReference>
<organism evidence="1 2">
    <name type="scientific">Sphingomonas gellani</name>
    <dbReference type="NCBI Taxonomy" id="1166340"/>
    <lineage>
        <taxon>Bacteria</taxon>
        <taxon>Pseudomonadati</taxon>
        <taxon>Pseudomonadota</taxon>
        <taxon>Alphaproteobacteria</taxon>
        <taxon>Sphingomonadales</taxon>
        <taxon>Sphingomonadaceae</taxon>
        <taxon>Sphingomonas</taxon>
    </lineage>
</organism>
<sequence>MISFDHRARGAEAVSGGPALARDEEMAFRITARRNRLVGQWAADLMQLTPEEADAYCKAVVQADFEEAGDEDVIRKLLGDLTAAGVDSDGDMVRRALEDRVVEARRQLLEQLPRASEGR</sequence>
<dbReference type="OrthoDB" id="9810387at2"/>
<dbReference type="RefSeq" id="WP_093663685.1">
    <property type="nucleotide sequence ID" value="NZ_FOCF01000001.1"/>
</dbReference>
<evidence type="ECO:0008006" key="3">
    <source>
        <dbReference type="Google" id="ProtNLM"/>
    </source>
</evidence>
<accession>A0A1H7YJ83</accession>
<dbReference type="PIRSF" id="PIRSF031780">
    <property type="entry name" value="UCP031780"/>
    <property type="match status" value="1"/>
</dbReference>
<dbReference type="InterPro" id="IPR009945">
    <property type="entry name" value="ATPase_inh_sub_z"/>
</dbReference>
<dbReference type="AlphaFoldDB" id="A0A1H7YJ83"/>
<dbReference type="Gene3D" id="1.10.790.20">
    <property type="entry name" value="Domain of unknown function DUF1476"/>
    <property type="match status" value="1"/>
</dbReference>
<evidence type="ECO:0000313" key="1">
    <source>
        <dbReference type="EMBL" id="SEM46160.1"/>
    </source>
</evidence>
<dbReference type="Proteomes" id="UP000199206">
    <property type="component" value="Unassembled WGS sequence"/>
</dbReference>
<protein>
    <recommendedName>
        <fullName evidence="3">Aldolase</fullName>
    </recommendedName>
</protein>
<dbReference type="Pfam" id="PF07345">
    <property type="entry name" value="ATPaseInh_sub_z"/>
    <property type="match status" value="1"/>
</dbReference>
<name>A0A1H7YJ83_9SPHN</name>
<dbReference type="STRING" id="1166340.SAMN05192583_0291"/>
<gene>
    <name evidence="1" type="ORF">SAMN05192583_0291</name>
</gene>
<evidence type="ECO:0000313" key="2">
    <source>
        <dbReference type="Proteomes" id="UP000199206"/>
    </source>
</evidence>